<dbReference type="EMBL" id="CAJMWV010003420">
    <property type="protein sequence ID" value="CAE6481526.1"/>
    <property type="molecule type" value="Genomic_DNA"/>
</dbReference>
<name>A0A8H3CFB8_9AGAM</name>
<dbReference type="Gene3D" id="1.25.40.10">
    <property type="entry name" value="Tetratricopeptide repeat domain"/>
    <property type="match status" value="1"/>
</dbReference>
<accession>A0A8H3CFB8</accession>
<reference evidence="1" key="1">
    <citation type="submission" date="2021-01" db="EMBL/GenBank/DDBJ databases">
        <authorList>
            <person name="Kaushik A."/>
        </authorList>
    </citation>
    <scope>NUCLEOTIDE SEQUENCE</scope>
    <source>
        <strain evidence="1">AG3-1AP</strain>
    </source>
</reference>
<sequence length="156" mass="17290">MAMTTSVHVHIDSSQLERPAKNIPYPNLALFIPNYEIANHWSEASAGFSQSGDQAAALDARQKAVEVYRLLHANQPEQFEGNLARELLGLSKDLGGIGQIEEAFKASQESARLYRHILGNSTECDHVRNECQGYWGLVSPPTHIAKLVRNVTQIPK</sequence>
<dbReference type="AlphaFoldDB" id="A0A8H3CFB8"/>
<evidence type="ECO:0000313" key="1">
    <source>
        <dbReference type="EMBL" id="CAE6481526.1"/>
    </source>
</evidence>
<organism evidence="1 2">
    <name type="scientific">Rhizoctonia solani</name>
    <dbReference type="NCBI Taxonomy" id="456999"/>
    <lineage>
        <taxon>Eukaryota</taxon>
        <taxon>Fungi</taxon>
        <taxon>Dikarya</taxon>
        <taxon>Basidiomycota</taxon>
        <taxon>Agaricomycotina</taxon>
        <taxon>Agaricomycetes</taxon>
        <taxon>Cantharellales</taxon>
        <taxon>Ceratobasidiaceae</taxon>
        <taxon>Rhizoctonia</taxon>
    </lineage>
</organism>
<proteinExistence type="predicted"/>
<protein>
    <submittedName>
        <fullName evidence="1">Uncharacterized protein</fullName>
    </submittedName>
</protein>
<dbReference type="InterPro" id="IPR011990">
    <property type="entry name" value="TPR-like_helical_dom_sf"/>
</dbReference>
<gene>
    <name evidence="1" type="ORF">RDB_LOCUS99896</name>
</gene>
<dbReference type="Proteomes" id="UP000663831">
    <property type="component" value="Unassembled WGS sequence"/>
</dbReference>
<comment type="caution">
    <text evidence="1">The sequence shown here is derived from an EMBL/GenBank/DDBJ whole genome shotgun (WGS) entry which is preliminary data.</text>
</comment>
<evidence type="ECO:0000313" key="2">
    <source>
        <dbReference type="Proteomes" id="UP000663831"/>
    </source>
</evidence>